<accession>A0A292YIV7</accession>
<evidence type="ECO:0000313" key="1">
    <source>
        <dbReference type="EMBL" id="GAX88425.1"/>
    </source>
</evidence>
<reference evidence="2" key="1">
    <citation type="submission" date="2017-07" db="EMBL/GenBank/DDBJ databases">
        <title>Draft genome sequence of Effusibacillus lacus strain skLN1.</title>
        <authorList>
            <person name="Watanabe M."/>
            <person name="Kojima H."/>
            <person name="Fukui M."/>
        </authorList>
    </citation>
    <scope>NUCLEOTIDE SEQUENCE [LARGE SCALE GENOMIC DNA]</scope>
    <source>
        <strain evidence="2">skLN1</strain>
    </source>
</reference>
<keyword evidence="2" id="KW-1185">Reference proteome</keyword>
<evidence type="ECO:0000313" key="2">
    <source>
        <dbReference type="Proteomes" id="UP000217785"/>
    </source>
</evidence>
<dbReference type="RefSeq" id="WP_096180098.1">
    <property type="nucleotide sequence ID" value="NZ_BDUF01000002.1"/>
</dbReference>
<protein>
    <submittedName>
        <fullName evidence="1">Uncharacterized protein</fullName>
    </submittedName>
</protein>
<dbReference type="EMBL" id="BDUF01000002">
    <property type="protein sequence ID" value="GAX88425.1"/>
    <property type="molecule type" value="Genomic_DNA"/>
</dbReference>
<dbReference type="OrthoDB" id="1494445at2"/>
<dbReference type="Proteomes" id="UP000217785">
    <property type="component" value="Unassembled WGS sequence"/>
</dbReference>
<dbReference type="AlphaFoldDB" id="A0A292YIV7"/>
<comment type="caution">
    <text evidence="1">The sequence shown here is derived from an EMBL/GenBank/DDBJ whole genome shotgun (WGS) entry which is preliminary data.</text>
</comment>
<name>A0A292YIV7_9BACL</name>
<organism evidence="1 2">
    <name type="scientific">Effusibacillus lacus</name>
    <dbReference type="NCBI Taxonomy" id="1348429"/>
    <lineage>
        <taxon>Bacteria</taxon>
        <taxon>Bacillati</taxon>
        <taxon>Bacillota</taxon>
        <taxon>Bacilli</taxon>
        <taxon>Bacillales</taxon>
        <taxon>Alicyclobacillaceae</taxon>
        <taxon>Effusibacillus</taxon>
    </lineage>
</organism>
<gene>
    <name evidence="1" type="ORF">EFBL_0034</name>
</gene>
<proteinExistence type="predicted"/>
<sequence>MINPYAFFDCLSIGKRLDKLLGNLSVAEVQLFSYLSCLLSLYKNHPVSEWGYQFAGTKDGSPFSREIEDSFWYLLKMGCLIQKGDYYQLTEKGEQQFILLNRIETNNKRVMYHEAACSSLLSLPVGLIREALFNEPELSRVMKLSSTRHLLDGPGLEVIYEHFAALSSAIGVDIQDLLVPSVLWLTFLAQMSQEKQEGQEED</sequence>